<dbReference type="AlphaFoldDB" id="A0A6A6HPH6"/>
<keyword evidence="3" id="KW-1185">Reference proteome</keyword>
<feature type="region of interest" description="Disordered" evidence="1">
    <location>
        <begin position="90"/>
        <end position="109"/>
    </location>
</feature>
<evidence type="ECO:0000313" key="3">
    <source>
        <dbReference type="Proteomes" id="UP000800092"/>
    </source>
</evidence>
<dbReference type="EMBL" id="ML991772">
    <property type="protein sequence ID" value="KAF2239453.1"/>
    <property type="molecule type" value="Genomic_DNA"/>
</dbReference>
<accession>A0A6A6HPH6</accession>
<protein>
    <submittedName>
        <fullName evidence="2">Uncharacterized protein</fullName>
    </submittedName>
</protein>
<dbReference type="Proteomes" id="UP000800092">
    <property type="component" value="Unassembled WGS sequence"/>
</dbReference>
<gene>
    <name evidence="2" type="ORF">EV356DRAFT_513772</name>
</gene>
<dbReference type="OrthoDB" id="5372935at2759"/>
<evidence type="ECO:0000256" key="1">
    <source>
        <dbReference type="SAM" id="MobiDB-lite"/>
    </source>
</evidence>
<dbReference type="PANTHER" id="PTHR42085:SF1">
    <property type="entry name" value="F-BOX DOMAIN-CONTAINING PROTEIN"/>
    <property type="match status" value="1"/>
</dbReference>
<feature type="region of interest" description="Disordered" evidence="1">
    <location>
        <begin position="1"/>
        <end position="42"/>
    </location>
</feature>
<organism evidence="2 3">
    <name type="scientific">Viridothelium virens</name>
    <name type="common">Speckled blister lichen</name>
    <name type="synonym">Trypethelium virens</name>
    <dbReference type="NCBI Taxonomy" id="1048519"/>
    <lineage>
        <taxon>Eukaryota</taxon>
        <taxon>Fungi</taxon>
        <taxon>Dikarya</taxon>
        <taxon>Ascomycota</taxon>
        <taxon>Pezizomycotina</taxon>
        <taxon>Dothideomycetes</taxon>
        <taxon>Dothideomycetes incertae sedis</taxon>
        <taxon>Trypetheliales</taxon>
        <taxon>Trypetheliaceae</taxon>
        <taxon>Viridothelium</taxon>
    </lineage>
</organism>
<dbReference type="PANTHER" id="PTHR42085">
    <property type="entry name" value="F-BOX DOMAIN-CONTAINING PROTEIN"/>
    <property type="match status" value="1"/>
</dbReference>
<dbReference type="InterPro" id="IPR038883">
    <property type="entry name" value="AN11006-like"/>
</dbReference>
<name>A0A6A6HPH6_VIRVR</name>
<reference evidence="2" key="1">
    <citation type="journal article" date="2020" name="Stud. Mycol.">
        <title>101 Dothideomycetes genomes: a test case for predicting lifestyles and emergence of pathogens.</title>
        <authorList>
            <person name="Haridas S."/>
            <person name="Albert R."/>
            <person name="Binder M."/>
            <person name="Bloem J."/>
            <person name="Labutti K."/>
            <person name="Salamov A."/>
            <person name="Andreopoulos B."/>
            <person name="Baker S."/>
            <person name="Barry K."/>
            <person name="Bills G."/>
            <person name="Bluhm B."/>
            <person name="Cannon C."/>
            <person name="Castanera R."/>
            <person name="Culley D."/>
            <person name="Daum C."/>
            <person name="Ezra D."/>
            <person name="Gonzalez J."/>
            <person name="Henrissat B."/>
            <person name="Kuo A."/>
            <person name="Liang C."/>
            <person name="Lipzen A."/>
            <person name="Lutzoni F."/>
            <person name="Magnuson J."/>
            <person name="Mondo S."/>
            <person name="Nolan M."/>
            <person name="Ohm R."/>
            <person name="Pangilinan J."/>
            <person name="Park H.-J."/>
            <person name="Ramirez L."/>
            <person name="Alfaro M."/>
            <person name="Sun H."/>
            <person name="Tritt A."/>
            <person name="Yoshinaga Y."/>
            <person name="Zwiers L.-H."/>
            <person name="Turgeon B."/>
            <person name="Goodwin S."/>
            <person name="Spatafora J."/>
            <person name="Crous P."/>
            <person name="Grigoriev I."/>
        </authorList>
    </citation>
    <scope>NUCLEOTIDE SEQUENCE</scope>
    <source>
        <strain evidence="2">Tuck. ex Michener</strain>
    </source>
</reference>
<sequence>MPIKRSHSQSSSPELGEGDFGTQRNPKTGRPIRKSAGRKLTGSGFVDWDSVLIASDEDEKESVDEKSYGMAETAEDDIDLAPNIFKRVKRVPRDPTPPPPLSPTLSSVYSFSPASSPELEGSPTILAPVTLNINVEPGHKGPIQLQLDLNPLYRQILVTQSRGHLEVGFSNVYSPRSSSYDATKIGFLTLASELRNQVYHLVFESEKPLCFAYPSNFCRSSQLLRTCSQIHSEARPFLYSGNKFIVERRSQLRGKAFVEGDPEIGYRDFLRFLRQAGPENVGMLRDLTITFEDAAPTGDRRCWTPEERRFVYDDVLLSCLRNLARHGKLRKLSLSFQGKRELRQFDRHFMDTMKGLKADEVRFVHLPGVSIEPSNWASYRFASKQQDSVRDELIEKITRKEKLYD</sequence>
<evidence type="ECO:0000313" key="2">
    <source>
        <dbReference type="EMBL" id="KAF2239453.1"/>
    </source>
</evidence>
<proteinExistence type="predicted"/>
<feature type="region of interest" description="Disordered" evidence="1">
    <location>
        <begin position="54"/>
        <end position="81"/>
    </location>
</feature>